<feature type="compositionally biased region" description="Basic and acidic residues" evidence="1">
    <location>
        <begin position="56"/>
        <end position="74"/>
    </location>
</feature>
<dbReference type="Proteomes" id="UP001283361">
    <property type="component" value="Unassembled WGS sequence"/>
</dbReference>
<name>A0AAE1DW34_9GAST</name>
<comment type="caution">
    <text evidence="2">The sequence shown here is derived from an EMBL/GenBank/DDBJ whole genome shotgun (WGS) entry which is preliminary data.</text>
</comment>
<evidence type="ECO:0000256" key="1">
    <source>
        <dbReference type="SAM" id="MobiDB-lite"/>
    </source>
</evidence>
<evidence type="ECO:0000313" key="2">
    <source>
        <dbReference type="EMBL" id="KAK3784877.1"/>
    </source>
</evidence>
<protein>
    <submittedName>
        <fullName evidence="2">Uncharacterized protein</fullName>
    </submittedName>
</protein>
<accession>A0AAE1DW34</accession>
<gene>
    <name evidence="2" type="ORF">RRG08_056832</name>
</gene>
<evidence type="ECO:0000313" key="3">
    <source>
        <dbReference type="Proteomes" id="UP001283361"/>
    </source>
</evidence>
<sequence length="143" mass="16185">MVKIFRVSKTPRLARRCISKQLSKVAADLKTRRIFNNAIFCTEKVAAHLTVQQRPVPHEESRRRSHDGRSTTRHSERRKSSQILKHDDGDWAVFLFGDASLSVKPFTVVVPRLRQALCNITVLWASEEPALVTPPASASPLLF</sequence>
<feature type="region of interest" description="Disordered" evidence="1">
    <location>
        <begin position="53"/>
        <end position="82"/>
    </location>
</feature>
<reference evidence="2" key="1">
    <citation type="journal article" date="2023" name="G3 (Bethesda)">
        <title>A reference genome for the long-term kleptoplast-retaining sea slug Elysia crispata morphotype clarki.</title>
        <authorList>
            <person name="Eastman K.E."/>
            <person name="Pendleton A.L."/>
            <person name="Shaikh M.A."/>
            <person name="Suttiyut T."/>
            <person name="Ogas R."/>
            <person name="Tomko P."/>
            <person name="Gavelis G."/>
            <person name="Widhalm J.R."/>
            <person name="Wisecaver J.H."/>
        </authorList>
    </citation>
    <scope>NUCLEOTIDE SEQUENCE</scope>
    <source>
        <strain evidence="2">ECLA1</strain>
    </source>
</reference>
<dbReference type="EMBL" id="JAWDGP010002185">
    <property type="protein sequence ID" value="KAK3784877.1"/>
    <property type="molecule type" value="Genomic_DNA"/>
</dbReference>
<organism evidence="2 3">
    <name type="scientific">Elysia crispata</name>
    <name type="common">lettuce slug</name>
    <dbReference type="NCBI Taxonomy" id="231223"/>
    <lineage>
        <taxon>Eukaryota</taxon>
        <taxon>Metazoa</taxon>
        <taxon>Spiralia</taxon>
        <taxon>Lophotrochozoa</taxon>
        <taxon>Mollusca</taxon>
        <taxon>Gastropoda</taxon>
        <taxon>Heterobranchia</taxon>
        <taxon>Euthyneura</taxon>
        <taxon>Panpulmonata</taxon>
        <taxon>Sacoglossa</taxon>
        <taxon>Placobranchoidea</taxon>
        <taxon>Plakobranchidae</taxon>
        <taxon>Elysia</taxon>
    </lineage>
</organism>
<keyword evidence="3" id="KW-1185">Reference proteome</keyword>
<dbReference type="AlphaFoldDB" id="A0AAE1DW34"/>
<proteinExistence type="predicted"/>